<dbReference type="SUPFAM" id="SSF103025">
    <property type="entry name" value="Folate-binding domain"/>
    <property type="match status" value="1"/>
</dbReference>
<protein>
    <submittedName>
        <fullName evidence="6">Transferase CAF17-like protein, mitochondrial</fullName>
    </submittedName>
</protein>
<feature type="domain" description="CAF17 C-terminal" evidence="5">
    <location>
        <begin position="275"/>
        <end position="348"/>
    </location>
</feature>
<reference evidence="6" key="1">
    <citation type="submission" date="2021-07" db="EMBL/GenBank/DDBJ databases">
        <authorList>
            <person name="Catto M.A."/>
            <person name="Jacobson A."/>
            <person name="Kennedy G."/>
            <person name="Labadie P."/>
            <person name="Hunt B.G."/>
            <person name="Srinivasan R."/>
        </authorList>
    </citation>
    <scope>NUCLEOTIDE SEQUENCE</scope>
    <source>
        <strain evidence="6">PL_HMW_Pooled</strain>
        <tissue evidence="6">Head</tissue>
    </source>
</reference>
<dbReference type="NCBIfam" id="TIGR03317">
    <property type="entry name" value="ygfZ_signature"/>
    <property type="match status" value="1"/>
</dbReference>
<evidence type="ECO:0000313" key="7">
    <source>
        <dbReference type="Proteomes" id="UP001219518"/>
    </source>
</evidence>
<dbReference type="Pfam" id="PF25455">
    <property type="entry name" value="Beta-barrel_CAF17_C"/>
    <property type="match status" value="1"/>
</dbReference>
<reference evidence="6" key="2">
    <citation type="journal article" date="2023" name="BMC Genomics">
        <title>Pest status, molecular evolution, and epigenetic factors derived from the genome assembly of Frankliniella fusca, a thysanopteran phytovirus vector.</title>
        <authorList>
            <person name="Catto M.A."/>
            <person name="Labadie P.E."/>
            <person name="Jacobson A.L."/>
            <person name="Kennedy G.G."/>
            <person name="Srinivasan R."/>
            <person name="Hunt B.G."/>
        </authorList>
    </citation>
    <scope>NUCLEOTIDE SEQUENCE</scope>
    <source>
        <strain evidence="6">PL_HMW_Pooled</strain>
    </source>
</reference>
<keyword evidence="6" id="KW-0808">Transferase</keyword>
<dbReference type="PANTHER" id="PTHR22602:SF0">
    <property type="entry name" value="TRANSFERASE CAF17, MITOCHONDRIAL-RELATED"/>
    <property type="match status" value="1"/>
</dbReference>
<keyword evidence="2" id="KW-0809">Transit peptide</keyword>
<proteinExistence type="predicted"/>
<evidence type="ECO:0000256" key="2">
    <source>
        <dbReference type="ARBA" id="ARBA00022946"/>
    </source>
</evidence>
<evidence type="ECO:0000256" key="3">
    <source>
        <dbReference type="ARBA" id="ARBA00023128"/>
    </source>
</evidence>
<dbReference type="Gene3D" id="3.30.1360.120">
    <property type="entry name" value="Probable tRNA modification gtpase trme, domain 1"/>
    <property type="match status" value="1"/>
</dbReference>
<dbReference type="PANTHER" id="PTHR22602">
    <property type="entry name" value="TRANSFERASE CAF17, MITOCHONDRIAL-RELATED"/>
    <property type="match status" value="1"/>
</dbReference>
<dbReference type="InterPro" id="IPR027266">
    <property type="entry name" value="TrmE/GcvT-like"/>
</dbReference>
<keyword evidence="3" id="KW-0496">Mitochondrion</keyword>
<dbReference type="Pfam" id="PF01571">
    <property type="entry name" value="GCV_T"/>
    <property type="match status" value="1"/>
</dbReference>
<dbReference type="InterPro" id="IPR045179">
    <property type="entry name" value="YgfZ/GcvT"/>
</dbReference>
<evidence type="ECO:0000313" key="6">
    <source>
        <dbReference type="EMBL" id="KAK3925831.1"/>
    </source>
</evidence>
<feature type="domain" description="GCVT N-terminal" evidence="4">
    <location>
        <begin position="37"/>
        <end position="112"/>
    </location>
</feature>
<comment type="subcellular location">
    <subcellularLocation>
        <location evidence="1">Mitochondrion</location>
    </subcellularLocation>
</comment>
<evidence type="ECO:0000256" key="1">
    <source>
        <dbReference type="ARBA" id="ARBA00004173"/>
    </source>
</evidence>
<dbReference type="InterPro" id="IPR017703">
    <property type="entry name" value="YgfZ/GCV_T_CS"/>
</dbReference>
<accession>A0AAE1HS71</accession>
<name>A0AAE1HS71_9NEOP</name>
<dbReference type="EMBL" id="JAHWGI010001240">
    <property type="protein sequence ID" value="KAK3925831.1"/>
    <property type="molecule type" value="Genomic_DNA"/>
</dbReference>
<gene>
    <name evidence="6" type="ORF">KUF71_014080</name>
</gene>
<organism evidence="6 7">
    <name type="scientific">Frankliniella fusca</name>
    <dbReference type="NCBI Taxonomy" id="407009"/>
    <lineage>
        <taxon>Eukaryota</taxon>
        <taxon>Metazoa</taxon>
        <taxon>Ecdysozoa</taxon>
        <taxon>Arthropoda</taxon>
        <taxon>Hexapoda</taxon>
        <taxon>Insecta</taxon>
        <taxon>Pterygota</taxon>
        <taxon>Neoptera</taxon>
        <taxon>Paraneoptera</taxon>
        <taxon>Thysanoptera</taxon>
        <taxon>Terebrantia</taxon>
        <taxon>Thripoidea</taxon>
        <taxon>Thripidae</taxon>
        <taxon>Frankliniella</taxon>
    </lineage>
</organism>
<evidence type="ECO:0000259" key="5">
    <source>
        <dbReference type="Pfam" id="PF25455"/>
    </source>
</evidence>
<dbReference type="GO" id="GO:0016226">
    <property type="term" value="P:iron-sulfur cluster assembly"/>
    <property type="evidence" value="ECO:0007669"/>
    <property type="project" value="TreeGrafter"/>
</dbReference>
<dbReference type="GO" id="GO:0016740">
    <property type="term" value="F:transferase activity"/>
    <property type="evidence" value="ECO:0007669"/>
    <property type="project" value="UniProtKB-KW"/>
</dbReference>
<keyword evidence="7" id="KW-1185">Reference proteome</keyword>
<comment type="caution">
    <text evidence="6">The sequence shown here is derived from an EMBL/GenBank/DDBJ whole genome shotgun (WGS) entry which is preliminary data.</text>
</comment>
<dbReference type="GO" id="GO:0005759">
    <property type="term" value="C:mitochondrial matrix"/>
    <property type="evidence" value="ECO:0007669"/>
    <property type="project" value="TreeGrafter"/>
</dbReference>
<sequence>MLIGSGVCRRTGLLRSFCSSASRNAAVAEPLEQRALLRVAGKDAYGFLQGLMTNDITHVQSGLSSMYTMFLNTRGRVLYDAIIYQTSEKGVLLIECDSLAIEALAKHLKTYRLRKKVDIDVENNYKPWVVYETVSTENSSHNLLVDLKDKLDGRVLPPDYLGLGNKDKKEGLSINAFNSKDNVLIFRDPRLLELGLRVLCPSSEDIPQLLGVGRGDSYVSLRYRLGVGEGVKDILPDESFPLESNCDFLHGVSFHKGCYIGQELTARIYHTGVIRKRIMPLYLESPLNIVTASSGIIVNEESKAVGKLRGLENLCGIGLLRISEALAAKLLTLCSTNVKTLRPHWWPKQAPKELELKDKL</sequence>
<dbReference type="InterPro" id="IPR057460">
    <property type="entry name" value="CAF17_C"/>
</dbReference>
<dbReference type="Proteomes" id="UP001219518">
    <property type="component" value="Unassembled WGS sequence"/>
</dbReference>
<dbReference type="InterPro" id="IPR006222">
    <property type="entry name" value="GCVT_N"/>
</dbReference>
<dbReference type="AlphaFoldDB" id="A0AAE1HS71"/>
<evidence type="ECO:0000259" key="4">
    <source>
        <dbReference type="Pfam" id="PF01571"/>
    </source>
</evidence>